<dbReference type="Gene3D" id="3.40.50.300">
    <property type="entry name" value="P-loop containing nucleotide triphosphate hydrolases"/>
    <property type="match status" value="1"/>
</dbReference>
<accession>A0ABV7XLV9</accession>
<dbReference type="PANTHER" id="PTHR35894">
    <property type="entry name" value="GENERAL SECRETION PATHWAY PROTEIN A-RELATED"/>
    <property type="match status" value="1"/>
</dbReference>
<comment type="caution">
    <text evidence="2">The sequence shown here is derived from an EMBL/GenBank/DDBJ whole genome shotgun (WGS) entry which is preliminary data.</text>
</comment>
<evidence type="ECO:0000259" key="1">
    <source>
        <dbReference type="Pfam" id="PF13401"/>
    </source>
</evidence>
<gene>
    <name evidence="2" type="ORF">ACFONC_11830</name>
</gene>
<proteinExistence type="predicted"/>
<dbReference type="InterPro" id="IPR027417">
    <property type="entry name" value="P-loop_NTPase"/>
</dbReference>
<evidence type="ECO:0000313" key="3">
    <source>
        <dbReference type="Proteomes" id="UP001595705"/>
    </source>
</evidence>
<dbReference type="PANTHER" id="PTHR35894:SF5">
    <property type="entry name" value="MU-LIKE PROPHAGE FLUMU DNA TRANSPOSITION PROTEIN B"/>
    <property type="match status" value="1"/>
</dbReference>
<evidence type="ECO:0000313" key="2">
    <source>
        <dbReference type="EMBL" id="MFC3716841.1"/>
    </source>
</evidence>
<dbReference type="InterPro" id="IPR049945">
    <property type="entry name" value="AAA_22"/>
</dbReference>
<dbReference type="Pfam" id="PF13401">
    <property type="entry name" value="AAA_22"/>
    <property type="match status" value="1"/>
</dbReference>
<dbReference type="Proteomes" id="UP001595705">
    <property type="component" value="Unassembled WGS sequence"/>
</dbReference>
<organism evidence="2 3">
    <name type="scientific">Luteimonas soli</name>
    <dbReference type="NCBI Taxonomy" id="1648966"/>
    <lineage>
        <taxon>Bacteria</taxon>
        <taxon>Pseudomonadati</taxon>
        <taxon>Pseudomonadota</taxon>
        <taxon>Gammaproteobacteria</taxon>
        <taxon>Lysobacterales</taxon>
        <taxon>Lysobacteraceae</taxon>
        <taxon>Luteimonas</taxon>
    </lineage>
</organism>
<dbReference type="EMBL" id="JBHRYA010000007">
    <property type="protein sequence ID" value="MFC3716841.1"/>
    <property type="molecule type" value="Genomic_DNA"/>
</dbReference>
<dbReference type="SUPFAM" id="SSF52540">
    <property type="entry name" value="P-loop containing nucleoside triphosphate hydrolases"/>
    <property type="match status" value="1"/>
</dbReference>
<feature type="domain" description="ORC1/DEAH AAA+ ATPase" evidence="1">
    <location>
        <begin position="30"/>
        <end position="143"/>
    </location>
</feature>
<dbReference type="RefSeq" id="WP_386744291.1">
    <property type="nucleotide sequence ID" value="NZ_JBHRYA010000007.1"/>
</dbReference>
<reference evidence="3" key="1">
    <citation type="journal article" date="2019" name="Int. J. Syst. Evol. Microbiol.">
        <title>The Global Catalogue of Microorganisms (GCM) 10K type strain sequencing project: providing services to taxonomists for standard genome sequencing and annotation.</title>
        <authorList>
            <consortium name="The Broad Institute Genomics Platform"/>
            <consortium name="The Broad Institute Genome Sequencing Center for Infectious Disease"/>
            <person name="Wu L."/>
            <person name="Ma J."/>
        </authorList>
    </citation>
    <scope>NUCLEOTIDE SEQUENCE [LARGE SCALE GENOMIC DNA]</scope>
    <source>
        <strain evidence="3">KCTC 42441</strain>
    </source>
</reference>
<name>A0ABV7XLV9_9GAMM</name>
<keyword evidence="3" id="KW-1185">Reference proteome</keyword>
<sequence>MRTKIVPVSNVARLAEAGEALLTRSPGMPGMGLCFGETGLGKSTAIAWLATRQHGVYVRAMATSTPTSLLDSITRELNIAPRARVAQTVDAIVGKLAETGRPLFVDEADYVVGQSRLIDTLRDVHDLSSVPVILIGMAGIDRRISLSPQLSGRMAQWVQFQPSTVQDAKLLAKELCEVDVADDLVAELHARAGGSVRNIVVGLGKIEQHARARGTGKVALADWPRGADFFLGAGAPRKRLQAVTA</sequence>
<dbReference type="InterPro" id="IPR052026">
    <property type="entry name" value="ExeA_AAA_ATPase_DNA-bind"/>
</dbReference>
<protein>
    <submittedName>
        <fullName evidence="2">AAA family ATPase</fullName>
    </submittedName>
</protein>